<dbReference type="InterPro" id="IPR012309">
    <property type="entry name" value="DNA_ligase_ATP-dep_C"/>
</dbReference>
<keyword evidence="9" id="KW-0460">Magnesium</keyword>
<dbReference type="InterPro" id="IPR012340">
    <property type="entry name" value="NA-bd_OB-fold"/>
</dbReference>
<evidence type="ECO:0000256" key="11">
    <source>
        <dbReference type="ARBA" id="ARBA00023204"/>
    </source>
</evidence>
<dbReference type="GO" id="GO:0003910">
    <property type="term" value="F:DNA ligase (ATP) activity"/>
    <property type="evidence" value="ECO:0007669"/>
    <property type="project" value="UniProtKB-EC"/>
</dbReference>
<dbReference type="Pfam" id="PF01068">
    <property type="entry name" value="DNA_ligase_A_M"/>
    <property type="match status" value="1"/>
</dbReference>
<dbReference type="PANTHER" id="PTHR45674">
    <property type="entry name" value="DNA LIGASE 1/3 FAMILY MEMBER"/>
    <property type="match status" value="1"/>
</dbReference>
<evidence type="ECO:0000256" key="5">
    <source>
        <dbReference type="ARBA" id="ARBA00022723"/>
    </source>
</evidence>
<dbReference type="Gene3D" id="1.10.3260.10">
    <property type="entry name" value="DNA ligase, ATP-dependent, N-terminal domain"/>
    <property type="match status" value="1"/>
</dbReference>
<comment type="catalytic activity">
    <reaction evidence="13">
        <text>ATP + (deoxyribonucleotide)n-3'-hydroxyl + 5'-phospho-(deoxyribonucleotide)m = (deoxyribonucleotide)n+m + AMP + diphosphate.</text>
        <dbReference type="EC" id="6.5.1.1"/>
    </reaction>
</comment>
<protein>
    <recommendedName>
        <fullName evidence="1">DNA ligase (ATP)</fullName>
        <ecNumber evidence="1">6.5.1.1</ecNumber>
    </recommendedName>
</protein>
<keyword evidence="5" id="KW-0479">Metal-binding</keyword>
<evidence type="ECO:0000256" key="4">
    <source>
        <dbReference type="ARBA" id="ARBA00022705"/>
    </source>
</evidence>
<keyword evidence="11" id="KW-0234">DNA repair</keyword>
<evidence type="ECO:0000256" key="13">
    <source>
        <dbReference type="ARBA" id="ARBA00034003"/>
    </source>
</evidence>
<dbReference type="Gene3D" id="2.40.50.140">
    <property type="entry name" value="Nucleic acid-binding proteins"/>
    <property type="match status" value="1"/>
</dbReference>
<evidence type="ECO:0000256" key="7">
    <source>
        <dbReference type="ARBA" id="ARBA00022763"/>
    </source>
</evidence>
<reference evidence="15 16" key="1">
    <citation type="submission" date="2020-09" db="EMBL/GenBank/DDBJ databases">
        <title>Roseomonas.</title>
        <authorList>
            <person name="Zhu W."/>
        </authorList>
    </citation>
    <scope>NUCLEOTIDE SEQUENCE [LARGE SCALE GENOMIC DNA]</scope>
    <source>
        <strain evidence="15 16">1311</strain>
    </source>
</reference>
<dbReference type="PANTHER" id="PTHR45674:SF13">
    <property type="entry name" value="DNA LIGASE-RELATED"/>
    <property type="match status" value="1"/>
</dbReference>
<dbReference type="NCBIfam" id="NF006701">
    <property type="entry name" value="PRK09247.1"/>
    <property type="match status" value="1"/>
</dbReference>
<dbReference type="Gene3D" id="3.30.470.30">
    <property type="entry name" value="DNA ligase/mRNA capping enzyme"/>
    <property type="match status" value="1"/>
</dbReference>
<keyword evidence="12" id="KW-0131">Cell cycle</keyword>
<proteinExistence type="predicted"/>
<evidence type="ECO:0000256" key="8">
    <source>
        <dbReference type="ARBA" id="ARBA00022840"/>
    </source>
</evidence>
<name>A0ABS3KB99_9PROT</name>
<evidence type="ECO:0000256" key="3">
    <source>
        <dbReference type="ARBA" id="ARBA00022618"/>
    </source>
</evidence>
<gene>
    <name evidence="15" type="ORF">IAI60_04820</name>
</gene>
<dbReference type="CDD" id="cd07897">
    <property type="entry name" value="Adenylation_DNA_ligase_Bac1"/>
    <property type="match status" value="1"/>
</dbReference>
<dbReference type="NCBIfam" id="TIGR04120">
    <property type="entry name" value="DNA_lig_bact"/>
    <property type="match status" value="1"/>
</dbReference>
<dbReference type="EMBL" id="JACTNF010000003">
    <property type="protein sequence ID" value="MBO1073923.1"/>
    <property type="molecule type" value="Genomic_DNA"/>
</dbReference>
<evidence type="ECO:0000259" key="14">
    <source>
        <dbReference type="PROSITE" id="PS50160"/>
    </source>
</evidence>
<evidence type="ECO:0000256" key="1">
    <source>
        <dbReference type="ARBA" id="ARBA00012727"/>
    </source>
</evidence>
<dbReference type="PROSITE" id="PS00697">
    <property type="entry name" value="DNA_LIGASE_A1"/>
    <property type="match status" value="1"/>
</dbReference>
<keyword evidence="4" id="KW-0235">DNA replication</keyword>
<keyword evidence="10" id="KW-0233">DNA recombination</keyword>
<feature type="domain" description="ATP-dependent DNA ligase family profile" evidence="14">
    <location>
        <begin position="311"/>
        <end position="432"/>
    </location>
</feature>
<keyword evidence="2 15" id="KW-0436">Ligase</keyword>
<dbReference type="InterPro" id="IPR026333">
    <property type="entry name" value="ATP_dep_DNA_lig_pp_1105_fam"/>
</dbReference>
<evidence type="ECO:0000256" key="9">
    <source>
        <dbReference type="ARBA" id="ARBA00022842"/>
    </source>
</evidence>
<evidence type="ECO:0000256" key="2">
    <source>
        <dbReference type="ARBA" id="ARBA00022598"/>
    </source>
</evidence>
<dbReference type="InterPro" id="IPR050191">
    <property type="entry name" value="ATP-dep_DNA_ligase"/>
</dbReference>
<dbReference type="SUPFAM" id="SSF50249">
    <property type="entry name" value="Nucleic acid-binding proteins"/>
    <property type="match status" value="1"/>
</dbReference>
<evidence type="ECO:0000256" key="10">
    <source>
        <dbReference type="ARBA" id="ARBA00023172"/>
    </source>
</evidence>
<organism evidence="15 16">
    <name type="scientific">Roseomonas marmotae</name>
    <dbReference type="NCBI Taxonomy" id="2768161"/>
    <lineage>
        <taxon>Bacteria</taxon>
        <taxon>Pseudomonadati</taxon>
        <taxon>Pseudomonadota</taxon>
        <taxon>Alphaproteobacteria</taxon>
        <taxon>Acetobacterales</taxon>
        <taxon>Roseomonadaceae</taxon>
        <taxon>Roseomonas</taxon>
    </lineage>
</organism>
<keyword evidence="3" id="KW-0132">Cell division</keyword>
<dbReference type="Pfam" id="PF04679">
    <property type="entry name" value="DNA_ligase_A_C"/>
    <property type="match status" value="1"/>
</dbReference>
<dbReference type="InterPro" id="IPR012310">
    <property type="entry name" value="DNA_ligase_ATP-dep_cent"/>
</dbReference>
<keyword evidence="6" id="KW-0547">Nucleotide-binding</keyword>
<evidence type="ECO:0000313" key="15">
    <source>
        <dbReference type="EMBL" id="MBO1073923.1"/>
    </source>
</evidence>
<dbReference type="Proteomes" id="UP001518990">
    <property type="component" value="Unassembled WGS sequence"/>
</dbReference>
<dbReference type="EC" id="6.5.1.1" evidence="1"/>
<dbReference type="SUPFAM" id="SSF56091">
    <property type="entry name" value="DNA ligase/mRNA capping enzyme, catalytic domain"/>
    <property type="match status" value="1"/>
</dbReference>
<evidence type="ECO:0000256" key="6">
    <source>
        <dbReference type="ARBA" id="ARBA00022741"/>
    </source>
</evidence>
<dbReference type="InterPro" id="IPR036599">
    <property type="entry name" value="DNA_ligase_N_sf"/>
</dbReference>
<keyword evidence="8" id="KW-0067">ATP-binding</keyword>
<dbReference type="RefSeq" id="WP_207445502.1">
    <property type="nucleotide sequence ID" value="NZ_CP061091.1"/>
</dbReference>
<sequence length="538" mass="59804">MSLPAFADLLERLIFTPGRNAKLALLRRWFATQPDPDRGVGLAAIAGELSFTAAKPALIRDLVASRTDPVLLALSHDYVGDFAETVALIWPEPKPRPNRPPPALSEVVETLELANKADIPGIVAEWLDVLDAGGRLALIKLVTGGLRVGASARLARQALADWAGKPVEEIEELWHGIPVPYLPLFAWLEGRSPRPDPQNVPVFRPAMLAHALEEADIAILDHAAYRAEWKWDGVRVQVSAGPGGRRLWSRTGEDYSVAFPDVMQSLDFHAVLDGELLVIRGGEVAPFAELQQRLNRKVVGPKMLRDYPAGLRLYDILFENGEDLRPLPFDTRRTRLEAWFARMKPKAMDLSPQIAFVSLDQLSALRDGARAAGIEGLMLKRGDAPYVAGRPKGMWWKWKRAPLSVDVVLMYAQRGHGRRSSTYSDYTFGLWREDGAGGRELVPVGKAYSGYTDQELVWLDRWIRNHTIGRFGPVREVEKSLVLEVVFDAAQLSSRHKSGVAMRFPRIARLRTDKPALEADRLETLLAMVENRPAEAGA</sequence>
<comment type="caution">
    <text evidence="15">The sequence shown here is derived from an EMBL/GenBank/DDBJ whole genome shotgun (WGS) entry which is preliminary data.</text>
</comment>
<keyword evidence="7" id="KW-0227">DNA damage</keyword>
<dbReference type="PROSITE" id="PS50160">
    <property type="entry name" value="DNA_LIGASE_A3"/>
    <property type="match status" value="1"/>
</dbReference>
<accession>A0ABS3KB99</accession>
<evidence type="ECO:0000313" key="16">
    <source>
        <dbReference type="Proteomes" id="UP001518990"/>
    </source>
</evidence>
<dbReference type="InterPro" id="IPR016059">
    <property type="entry name" value="DNA_ligase_ATP-dep_CS"/>
</dbReference>
<keyword evidence="16" id="KW-1185">Reference proteome</keyword>
<evidence type="ECO:0000256" key="12">
    <source>
        <dbReference type="ARBA" id="ARBA00023306"/>
    </source>
</evidence>